<dbReference type="AlphaFoldDB" id="A0A182WB71"/>
<reference evidence="1" key="2">
    <citation type="submission" date="2020-05" db="UniProtKB">
        <authorList>
            <consortium name="EnsemblMetazoa"/>
        </authorList>
    </citation>
    <scope>IDENTIFICATION</scope>
    <source>
        <strain evidence="1">MINIMUS1</strain>
    </source>
</reference>
<dbReference type="EnsemblMetazoa" id="AMIN007599-RA">
    <property type="protein sequence ID" value="AMIN007599-PA"/>
    <property type="gene ID" value="AMIN007599"/>
</dbReference>
<proteinExistence type="predicted"/>
<evidence type="ECO:0000313" key="1">
    <source>
        <dbReference type="EnsemblMetazoa" id="AMIN007599-PA"/>
    </source>
</evidence>
<organism evidence="1 2">
    <name type="scientific">Anopheles minimus</name>
    <dbReference type="NCBI Taxonomy" id="112268"/>
    <lineage>
        <taxon>Eukaryota</taxon>
        <taxon>Metazoa</taxon>
        <taxon>Ecdysozoa</taxon>
        <taxon>Arthropoda</taxon>
        <taxon>Hexapoda</taxon>
        <taxon>Insecta</taxon>
        <taxon>Pterygota</taxon>
        <taxon>Neoptera</taxon>
        <taxon>Endopterygota</taxon>
        <taxon>Diptera</taxon>
        <taxon>Nematocera</taxon>
        <taxon>Culicoidea</taxon>
        <taxon>Culicidae</taxon>
        <taxon>Anophelinae</taxon>
        <taxon>Anopheles</taxon>
    </lineage>
</organism>
<protein>
    <submittedName>
        <fullName evidence="1">Uncharacterized protein</fullName>
    </submittedName>
</protein>
<dbReference type="Proteomes" id="UP000075920">
    <property type="component" value="Unassembled WGS sequence"/>
</dbReference>
<dbReference type="VEuPathDB" id="VectorBase:AMIN007599"/>
<evidence type="ECO:0000313" key="2">
    <source>
        <dbReference type="Proteomes" id="UP000075920"/>
    </source>
</evidence>
<keyword evidence="2" id="KW-1185">Reference proteome</keyword>
<accession>A0A182WB71</accession>
<sequence>MHAKVSVRESTLLSGKPNFNMELEGVNRSVRQENERLMRESLDRAKMIKNYTEYNRMIGGDEIP</sequence>
<reference evidence="2" key="1">
    <citation type="submission" date="2013-03" db="EMBL/GenBank/DDBJ databases">
        <title>The Genome Sequence of Anopheles minimus MINIMUS1.</title>
        <authorList>
            <consortium name="The Broad Institute Genomics Platform"/>
            <person name="Neafsey D.E."/>
            <person name="Walton C."/>
            <person name="Walker B."/>
            <person name="Young S.K."/>
            <person name="Zeng Q."/>
            <person name="Gargeya S."/>
            <person name="Fitzgerald M."/>
            <person name="Haas B."/>
            <person name="Abouelleil A."/>
            <person name="Allen A.W."/>
            <person name="Alvarado L."/>
            <person name="Arachchi H.M."/>
            <person name="Berlin A.M."/>
            <person name="Chapman S.B."/>
            <person name="Gainer-Dewar J."/>
            <person name="Goldberg J."/>
            <person name="Griggs A."/>
            <person name="Gujja S."/>
            <person name="Hansen M."/>
            <person name="Howarth C."/>
            <person name="Imamovic A."/>
            <person name="Ireland A."/>
            <person name="Larimer J."/>
            <person name="McCowan C."/>
            <person name="Murphy C."/>
            <person name="Pearson M."/>
            <person name="Poon T.W."/>
            <person name="Priest M."/>
            <person name="Roberts A."/>
            <person name="Saif S."/>
            <person name="Shea T."/>
            <person name="Sisk P."/>
            <person name="Sykes S."/>
            <person name="Wortman J."/>
            <person name="Nusbaum C."/>
            <person name="Birren B."/>
        </authorList>
    </citation>
    <scope>NUCLEOTIDE SEQUENCE [LARGE SCALE GENOMIC DNA]</scope>
    <source>
        <strain evidence="2">MINIMUS1</strain>
    </source>
</reference>
<name>A0A182WB71_9DIPT</name>